<sequence length="408" mass="47708">MLFVIFLAILLINFIKSYKIMKIVISNTSGLNVVDKQFKPKYFIKNKLRFVTPYVYTYKLFSKERWRGKKLVDIMASEFCAYDLNYFIKSIEKGYIKVNNENIPCDYKLKNNDFIEHKLLLFEKPVICNNIIILYEDENFICVYKSSSIPTHPVGSYQYNSLLRIVQNYISSCLNKESNQTCQNPTDEKAQQEDAKEQIKEVKGDVIKICFNFKKVNVELLQKEIINCQKNIKTQNKKYIKKEYQKKNIYNNSNIYKDINNMQNNSKIDNTIYNNLENMNGKTIKKKDMPLSIPSDNIKQVVSDSKSNHCNGKLYDNTCPNYVYHNNNNDNTNTSDNTNNNNSTNNGDNNNDVIKIKEPWSTPTNKTNHENNRVNRAIEQLVDDINEKQYIHAKSSINNKNETIGERN</sequence>
<dbReference type="InterPro" id="IPR020103">
    <property type="entry name" value="PsdUridine_synth_cat_dom_sf"/>
</dbReference>
<dbReference type="Gene3D" id="3.30.2350.10">
    <property type="entry name" value="Pseudouridine synthase"/>
    <property type="match status" value="1"/>
</dbReference>
<protein>
    <recommendedName>
        <fullName evidence="5">Pseudouridylate synthase</fullName>
    </recommendedName>
</protein>
<evidence type="ECO:0000256" key="2">
    <source>
        <dbReference type="SAM" id="SignalP"/>
    </source>
</evidence>
<dbReference type="GO" id="GO:0003723">
    <property type="term" value="F:RNA binding"/>
    <property type="evidence" value="ECO:0007669"/>
    <property type="project" value="InterPro"/>
</dbReference>
<evidence type="ECO:0000313" key="3">
    <source>
        <dbReference type="Ensembl" id="ENSPTEP00000007834.1"/>
    </source>
</evidence>
<reference evidence="3" key="1">
    <citation type="submission" date="2025-05" db="UniProtKB">
        <authorList>
            <consortium name="Ensembl"/>
        </authorList>
    </citation>
    <scope>IDENTIFICATION</scope>
</reference>
<accession>A0A8C9GXJ2</accession>
<keyword evidence="4" id="KW-1185">Reference proteome</keyword>
<organism evidence="3 4">
    <name type="scientific">Piliocolobus tephrosceles</name>
    <name type="common">Ugandan red Colobus</name>
    <dbReference type="NCBI Taxonomy" id="591936"/>
    <lineage>
        <taxon>Eukaryota</taxon>
        <taxon>Metazoa</taxon>
        <taxon>Chordata</taxon>
        <taxon>Craniata</taxon>
        <taxon>Vertebrata</taxon>
        <taxon>Euteleostomi</taxon>
        <taxon>Mammalia</taxon>
        <taxon>Eutheria</taxon>
        <taxon>Euarchontoglires</taxon>
        <taxon>Primates</taxon>
        <taxon>Haplorrhini</taxon>
        <taxon>Catarrhini</taxon>
        <taxon>Cercopithecidae</taxon>
        <taxon>Colobinae</taxon>
        <taxon>Piliocolobus</taxon>
    </lineage>
</organism>
<dbReference type="Ensembl" id="ENSPTET00000011924.1">
    <property type="protein sequence ID" value="ENSPTEP00000007834.1"/>
    <property type="gene ID" value="ENSPTEG00000008898.1"/>
</dbReference>
<feature type="signal peptide" evidence="2">
    <location>
        <begin position="1"/>
        <end position="17"/>
    </location>
</feature>
<dbReference type="InterPro" id="IPR050188">
    <property type="entry name" value="RluA_PseudoU_synthase"/>
</dbReference>
<name>A0A8C9GXJ2_9PRIM</name>
<dbReference type="AlphaFoldDB" id="A0A8C9GXJ2"/>
<feature type="chain" id="PRO_5044682410" description="Pseudouridylate synthase" evidence="2">
    <location>
        <begin position="18"/>
        <end position="408"/>
    </location>
</feature>
<feature type="compositionally biased region" description="Low complexity" evidence="1">
    <location>
        <begin position="326"/>
        <end position="352"/>
    </location>
</feature>
<dbReference type="PANTHER" id="PTHR21600:SF40">
    <property type="entry name" value="PSEUDOURIDYLATE SYNTHASE RPUSD2"/>
    <property type="match status" value="1"/>
</dbReference>
<evidence type="ECO:0008006" key="5">
    <source>
        <dbReference type="Google" id="ProtNLM"/>
    </source>
</evidence>
<proteinExistence type="predicted"/>
<evidence type="ECO:0000313" key="4">
    <source>
        <dbReference type="Proteomes" id="UP000694416"/>
    </source>
</evidence>
<dbReference type="GO" id="GO:0009982">
    <property type="term" value="F:pseudouridine synthase activity"/>
    <property type="evidence" value="ECO:0007669"/>
    <property type="project" value="InterPro"/>
</dbReference>
<dbReference type="PANTHER" id="PTHR21600">
    <property type="entry name" value="MITOCHONDRIAL RNA PSEUDOURIDINE SYNTHASE"/>
    <property type="match status" value="1"/>
</dbReference>
<dbReference type="Proteomes" id="UP000694416">
    <property type="component" value="Unplaced"/>
</dbReference>
<dbReference type="SUPFAM" id="SSF55120">
    <property type="entry name" value="Pseudouridine synthase"/>
    <property type="match status" value="1"/>
</dbReference>
<keyword evidence="2" id="KW-0732">Signal</keyword>
<feature type="region of interest" description="Disordered" evidence="1">
    <location>
        <begin position="326"/>
        <end position="374"/>
    </location>
</feature>
<dbReference type="GO" id="GO:0000455">
    <property type="term" value="P:enzyme-directed rRNA pseudouridine synthesis"/>
    <property type="evidence" value="ECO:0007669"/>
    <property type="project" value="TreeGrafter"/>
</dbReference>
<evidence type="ECO:0000256" key="1">
    <source>
        <dbReference type="SAM" id="MobiDB-lite"/>
    </source>
</evidence>
<dbReference type="Ensembl" id="ENSPTET00000011893.1">
    <property type="protein sequence ID" value="ENSPTEP00000007810.1"/>
    <property type="gene ID" value="ENSPTEG00000008874.1"/>
</dbReference>